<proteinExistence type="inferred from homology"/>
<dbReference type="PROSITE" id="PS51257">
    <property type="entry name" value="PROKAR_LIPOPROTEIN"/>
    <property type="match status" value="1"/>
</dbReference>
<evidence type="ECO:0000256" key="4">
    <source>
        <dbReference type="ARBA" id="ARBA00022729"/>
    </source>
</evidence>
<organism evidence="11 12">
    <name type="scientific">Inquilinus limosus</name>
    <dbReference type="NCBI Taxonomy" id="171674"/>
    <lineage>
        <taxon>Bacteria</taxon>
        <taxon>Pseudomonadati</taxon>
        <taxon>Pseudomonadota</taxon>
        <taxon>Alphaproteobacteria</taxon>
        <taxon>Rhodospirillales</taxon>
        <taxon>Rhodospirillaceae</taxon>
        <taxon>Inquilinus</taxon>
    </lineage>
</organism>
<dbReference type="InterPro" id="IPR008816">
    <property type="entry name" value="Gly_zipper_2TM_dom"/>
</dbReference>
<evidence type="ECO:0000256" key="8">
    <source>
        <dbReference type="SAM" id="MobiDB-lite"/>
    </source>
</evidence>
<dbReference type="AlphaFoldDB" id="A0A952KF80"/>
<comment type="similarity">
    <text evidence="2">Belongs to the rickettsiale 17 kDa surface antigen family.</text>
</comment>
<dbReference type="Pfam" id="PF05433">
    <property type="entry name" value="Rick_17kDa_Anti"/>
    <property type="match status" value="1"/>
</dbReference>
<feature type="domain" description="Glycine zipper 2TM" evidence="9">
    <location>
        <begin position="28"/>
        <end position="69"/>
    </location>
</feature>
<evidence type="ECO:0000256" key="2">
    <source>
        <dbReference type="ARBA" id="ARBA00008681"/>
    </source>
</evidence>
<feature type="region of interest" description="Disordered" evidence="8">
    <location>
        <begin position="90"/>
        <end position="109"/>
    </location>
</feature>
<evidence type="ECO:0000256" key="5">
    <source>
        <dbReference type="ARBA" id="ARBA00023136"/>
    </source>
</evidence>
<keyword evidence="4" id="KW-0732">Signal</keyword>
<evidence type="ECO:0000256" key="7">
    <source>
        <dbReference type="ARBA" id="ARBA00023288"/>
    </source>
</evidence>
<evidence type="ECO:0000313" key="11">
    <source>
        <dbReference type="EMBL" id="MBW8726095.1"/>
    </source>
</evidence>
<dbReference type="PANTHER" id="PTHR35603">
    <property type="match status" value="1"/>
</dbReference>
<evidence type="ECO:0000256" key="6">
    <source>
        <dbReference type="ARBA" id="ARBA00023139"/>
    </source>
</evidence>
<keyword evidence="5" id="KW-0472">Membrane</keyword>
<evidence type="ECO:0000259" key="10">
    <source>
        <dbReference type="Pfam" id="PF16998"/>
    </source>
</evidence>
<dbReference type="Proteomes" id="UP000700706">
    <property type="component" value="Unassembled WGS sequence"/>
</dbReference>
<dbReference type="InterPro" id="IPR032635">
    <property type="entry name" value="Anti_2"/>
</dbReference>
<reference evidence="11" key="1">
    <citation type="submission" date="2020-06" db="EMBL/GenBank/DDBJ databases">
        <title>Stable isotope informed genome-resolved metagenomics uncovers potential trophic interactions in rhizosphere soil.</title>
        <authorList>
            <person name="Starr E.P."/>
            <person name="Shi S."/>
            <person name="Blazewicz S.J."/>
            <person name="Koch B.J."/>
            <person name="Probst A.J."/>
            <person name="Hungate B.A."/>
            <person name="Pett-Ridge J."/>
            <person name="Firestone M.K."/>
            <person name="Banfield J.F."/>
        </authorList>
    </citation>
    <scope>NUCLEOTIDE SEQUENCE</scope>
    <source>
        <strain evidence="11">YM_69_17</strain>
    </source>
</reference>
<dbReference type="InterPro" id="IPR016364">
    <property type="entry name" value="Surface_antigen_Rickettsia"/>
</dbReference>
<evidence type="ECO:0000256" key="1">
    <source>
        <dbReference type="ARBA" id="ARBA00004459"/>
    </source>
</evidence>
<evidence type="ECO:0000259" key="9">
    <source>
        <dbReference type="Pfam" id="PF05433"/>
    </source>
</evidence>
<accession>A0A952KF80</accession>
<dbReference type="Pfam" id="PF16998">
    <property type="entry name" value="17kDa_Anti_2"/>
    <property type="match status" value="1"/>
</dbReference>
<evidence type="ECO:0000313" key="12">
    <source>
        <dbReference type="Proteomes" id="UP000700706"/>
    </source>
</evidence>
<protein>
    <recommendedName>
        <fullName evidence="3">17 kDa surface antigen</fullName>
    </recommendedName>
</protein>
<dbReference type="PANTHER" id="PTHR35603:SF2">
    <property type="entry name" value="OUTER MEMBRANE LIPOPROTEIN"/>
    <property type="match status" value="1"/>
</dbReference>
<evidence type="ECO:0000256" key="3">
    <source>
        <dbReference type="ARBA" id="ARBA00015281"/>
    </source>
</evidence>
<keyword evidence="6" id="KW-0564">Palmitate</keyword>
<gene>
    <name evidence="11" type="ORF">JF625_13185</name>
</gene>
<dbReference type="PIRSF" id="PIRSF002721">
    <property type="entry name" value="Surface_antigen_Rickettsia"/>
    <property type="match status" value="1"/>
</dbReference>
<comment type="subcellular location">
    <subcellularLocation>
        <location evidence="1">Cell outer membrane</location>
        <topology evidence="1">Lipid-anchor</topology>
    </subcellularLocation>
</comment>
<feature type="domain" description="Surface antigen" evidence="10">
    <location>
        <begin position="95"/>
        <end position="157"/>
    </location>
</feature>
<dbReference type="GO" id="GO:0009279">
    <property type="term" value="C:cell outer membrane"/>
    <property type="evidence" value="ECO:0007669"/>
    <property type="project" value="UniProtKB-SubCell"/>
</dbReference>
<dbReference type="EMBL" id="JAEKLZ010000197">
    <property type="protein sequence ID" value="MBW8726095.1"/>
    <property type="molecule type" value="Genomic_DNA"/>
</dbReference>
<keyword evidence="7" id="KW-0449">Lipoprotein</keyword>
<comment type="caution">
    <text evidence="11">The sequence shown here is derived from an EMBL/GenBank/DDBJ whole genome shotgun (WGS) entry which is preliminary data.</text>
</comment>
<dbReference type="InterPro" id="IPR051407">
    <property type="entry name" value="Bact_OM_lipoprot/Surf_antigen"/>
</dbReference>
<sequence length="158" mass="16416">MRKFTIAAVLVGAVALAGCQDYGPKQGAGTLIGAAGGGLLGSQFGSGTGKLAATAAGVLIGGWLGNSVGSSLDRSDQLYAERTYNQSFESAPTGTASSWRNPDSGNYGTVTPTRTYRDRDYGRDCRDFTQTIYVQGRAQTGTGTACREGDGTWRIQNG</sequence>
<feature type="compositionally biased region" description="Polar residues" evidence="8">
    <location>
        <begin position="90"/>
        <end position="108"/>
    </location>
</feature>
<name>A0A952KF80_9PROT</name>